<dbReference type="GO" id="GO:0016757">
    <property type="term" value="F:glycosyltransferase activity"/>
    <property type="evidence" value="ECO:0007669"/>
    <property type="project" value="InterPro"/>
</dbReference>
<dbReference type="InterPro" id="IPR001296">
    <property type="entry name" value="Glyco_trans_1"/>
</dbReference>
<dbReference type="PANTHER" id="PTHR45947:SF3">
    <property type="entry name" value="SULFOQUINOVOSYL TRANSFERASE SQD2"/>
    <property type="match status" value="1"/>
</dbReference>
<dbReference type="SUPFAM" id="SSF53756">
    <property type="entry name" value="UDP-Glycosyltransferase/glycogen phosphorylase"/>
    <property type="match status" value="1"/>
</dbReference>
<dbReference type="Gene3D" id="3.40.50.2000">
    <property type="entry name" value="Glycogen Phosphorylase B"/>
    <property type="match status" value="2"/>
</dbReference>
<protein>
    <recommendedName>
        <fullName evidence="5">Glycosyl transferase family 1 domain-containing protein</fullName>
    </recommendedName>
</protein>
<feature type="domain" description="Glycosyl transferase family 1" evidence="1">
    <location>
        <begin position="231"/>
        <end position="379"/>
    </location>
</feature>
<dbReference type="Pfam" id="PF13439">
    <property type="entry name" value="Glyco_transf_4"/>
    <property type="match status" value="1"/>
</dbReference>
<dbReference type="CDD" id="cd03801">
    <property type="entry name" value="GT4_PimA-like"/>
    <property type="match status" value="1"/>
</dbReference>
<comment type="caution">
    <text evidence="3">The sequence shown here is derived from an EMBL/GenBank/DDBJ whole genome shotgun (WGS) entry which is preliminary data.</text>
</comment>
<evidence type="ECO:0000313" key="4">
    <source>
        <dbReference type="Proteomes" id="UP000033035"/>
    </source>
</evidence>
<evidence type="ECO:0000259" key="1">
    <source>
        <dbReference type="Pfam" id="PF00534"/>
    </source>
</evidence>
<gene>
    <name evidence="3" type="ORF">HMPREF1536_04695</name>
</gene>
<proteinExistence type="predicted"/>
<dbReference type="InterPro" id="IPR050194">
    <property type="entry name" value="Glycosyltransferase_grp1"/>
</dbReference>
<keyword evidence="4" id="KW-1185">Reference proteome</keyword>
<dbReference type="InterPro" id="IPR028098">
    <property type="entry name" value="Glyco_trans_4-like_N"/>
</dbReference>
<name>A0A0F5ISK4_9BACT</name>
<dbReference type="STRING" id="1203610.HMPREF1536_04695"/>
<evidence type="ECO:0008006" key="5">
    <source>
        <dbReference type="Google" id="ProtNLM"/>
    </source>
</evidence>
<dbReference type="PANTHER" id="PTHR45947">
    <property type="entry name" value="SULFOQUINOVOSYL TRANSFERASE SQD2"/>
    <property type="match status" value="1"/>
</dbReference>
<dbReference type="EMBL" id="AQHW01000026">
    <property type="protein sequence ID" value="KKB48534.1"/>
    <property type="molecule type" value="Genomic_DNA"/>
</dbReference>
<feature type="domain" description="Glycosyltransferase subfamily 4-like N-terminal" evidence="2">
    <location>
        <begin position="23"/>
        <end position="183"/>
    </location>
</feature>
<organism evidence="3 4">
    <name type="scientific">Parabacteroides gordonii MS-1 = DSM 23371</name>
    <dbReference type="NCBI Taxonomy" id="1203610"/>
    <lineage>
        <taxon>Bacteria</taxon>
        <taxon>Pseudomonadati</taxon>
        <taxon>Bacteroidota</taxon>
        <taxon>Bacteroidia</taxon>
        <taxon>Bacteroidales</taxon>
        <taxon>Tannerellaceae</taxon>
        <taxon>Parabacteroides</taxon>
    </lineage>
</organism>
<dbReference type="Pfam" id="PF00534">
    <property type="entry name" value="Glycos_transf_1"/>
    <property type="match status" value="1"/>
</dbReference>
<evidence type="ECO:0000259" key="2">
    <source>
        <dbReference type="Pfam" id="PF13439"/>
    </source>
</evidence>
<dbReference type="HOGENOM" id="CLU_720979_0_0_10"/>
<accession>A0A0F5ISK4</accession>
<dbReference type="Proteomes" id="UP000033035">
    <property type="component" value="Unassembled WGS sequence"/>
</dbReference>
<reference evidence="3 4" key="1">
    <citation type="submission" date="2013-04" db="EMBL/GenBank/DDBJ databases">
        <title>The Genome Sequence of Parabacteroides gordonii DSM 23371.</title>
        <authorList>
            <consortium name="The Broad Institute Genomics Platform"/>
            <person name="Earl A."/>
            <person name="Ward D."/>
            <person name="Feldgarden M."/>
            <person name="Gevers D."/>
            <person name="Martens E."/>
            <person name="Sakamoto M."/>
            <person name="Benno Y."/>
            <person name="Suzuki N."/>
            <person name="Matsunaga N."/>
            <person name="Koshihara K."/>
            <person name="Seki M."/>
            <person name="Komiya H."/>
            <person name="Walker B."/>
            <person name="Young S."/>
            <person name="Zeng Q."/>
            <person name="Gargeya S."/>
            <person name="Fitzgerald M."/>
            <person name="Haas B."/>
            <person name="Abouelleil A."/>
            <person name="Allen A.W."/>
            <person name="Alvarado L."/>
            <person name="Arachchi H.M."/>
            <person name="Berlin A.M."/>
            <person name="Chapman S.B."/>
            <person name="Gainer-Dewar J."/>
            <person name="Goldberg J."/>
            <person name="Griggs A."/>
            <person name="Gujja S."/>
            <person name="Hansen M."/>
            <person name="Howarth C."/>
            <person name="Imamovic A."/>
            <person name="Ireland A."/>
            <person name="Larimer J."/>
            <person name="McCowan C."/>
            <person name="Murphy C."/>
            <person name="Pearson M."/>
            <person name="Poon T.W."/>
            <person name="Priest M."/>
            <person name="Roberts A."/>
            <person name="Saif S."/>
            <person name="Shea T."/>
            <person name="Sisk P."/>
            <person name="Sykes S."/>
            <person name="Wortman J."/>
            <person name="Nusbaum C."/>
            <person name="Birren B."/>
        </authorList>
    </citation>
    <scope>NUCLEOTIDE SEQUENCE [LARGE SCALE GENOMIC DNA]</scope>
    <source>
        <strain evidence="3 4">MS-1</strain>
    </source>
</reference>
<evidence type="ECO:0000313" key="3">
    <source>
        <dbReference type="EMBL" id="KKB48534.1"/>
    </source>
</evidence>
<dbReference type="RefSeq" id="WP_028728819.1">
    <property type="nucleotide sequence ID" value="NZ_AUAE01000038.1"/>
</dbReference>
<sequence length="407" mass="47245">MADQIYICVTPFFPTPDSFRGPYIYDQVKAIRRTGKYDVMVFKPTTLNDKRDSYEYEGITVHLFPSVQMPSFFFNGLSNGFNCSMFLKCIARLELDISRIAVVHGHTSSFAAYGIALKRLNPRIRTLVQHHDRDPFTIRNGRLAKMKPNLYYRAKTNIALFNRVDCHVSISRVVEDNLLSFPRPGKYESYPSYLETLEKAKHLPSISPKHSLVLYNGVDLTKFYPIEGRRDKTIFKIGCIGNFHHLKSQITLVKAVELLLHKGYRQLRISFIGTGPLFDECRAYVAGHSLSGYIRFEKEVHHRELLTYYNSLDLFVLPTFYEGFGCVFTEAYACGVPFMLCEHQGASEYIADVEKDKWLFPKEDYERLSFLIEQYMQHRYVQKLKYPYDINVLVSSFLDQLDSVTHT</sequence>
<dbReference type="AlphaFoldDB" id="A0A0F5ISK4"/>
<dbReference type="PATRIC" id="fig|1203610.3.peg.4787"/>